<dbReference type="CDD" id="cd00054">
    <property type="entry name" value="EGF_CA"/>
    <property type="match status" value="4"/>
</dbReference>
<dbReference type="SMART" id="SM00181">
    <property type="entry name" value="EGF"/>
    <property type="match status" value="7"/>
</dbReference>
<dbReference type="InterPro" id="IPR049883">
    <property type="entry name" value="NOTCH1_EGF-like"/>
</dbReference>
<dbReference type="SMART" id="SM00179">
    <property type="entry name" value="EGF_CA"/>
    <property type="match status" value="6"/>
</dbReference>
<feature type="domain" description="EGF-like" evidence="8">
    <location>
        <begin position="539"/>
        <end position="579"/>
    </location>
</feature>
<keyword evidence="2 6" id="KW-0732">Signal</keyword>
<dbReference type="PROSITE" id="PS01187">
    <property type="entry name" value="EGF_CA"/>
    <property type="match status" value="2"/>
</dbReference>
<feature type="domain" description="EGF-like" evidence="8">
    <location>
        <begin position="409"/>
        <end position="450"/>
    </location>
</feature>
<keyword evidence="3" id="KW-0677">Repeat</keyword>
<sequence length="719" mass="80049">MAGKWPNMAEIAIAIISLMLLSFGAHGFDIMSEFRNTLLGVNVLLRDDGKCLEGLIGVSSAIKSALPNSAMTASTFHADHEPYWGRLLSRKWWMPSVHDKFQYLKIDLLSLTVVRKSAVQGSGDSSTAGARVITYFLYHSKDDTIWYPVLEKENPRMFVGNLNNSEVISKSSFTPFMTRHVKFCPHSWIHQIALRVELYGCKAEGLDNPLGMEVKTISDGQISATSMESETYRASNARLHLDIGGGGWCADSSLLAEQPQYLQVYFQSSVALTAVATQGIKSDSSCVTQYYLSTTFDFINWVYIHDLTGRKVFKGCNQDAPLDVVLNHLPISTWGTRGVRFYVHTWHRRSCLRVEVYGYDPFRAGNILNHEDQHLCSGEGLVIGSYASPHIRTCWCRRGYEGDGFFCEDVDECSVGDNVCGSPDRLCKNVPGSFVCECQQGTTRDGNQCKDIDECANPRDVCPYLTECINTVGSYICDCKEAGFKADGKQCLDIDECKIGSHNCEENSTCVNAFGSYACFCNVGFTESYSLEGKLQCVDVDECQRKTKRCGSNGKCVNTIGSYFCLCKHGYAAKGLKCQDLDECATDPEACEQDSLCVNLPGSYACQCKLGYHLTDNSCHDVNECQQNFAECHHWADCYNTDGSYLCVCKKGFYGDGFYCSRKEQCSKEDEECNAALKRQEKRTGVKTAALKMSSGQDELKQRRLFKALLVMVVIKLLC</sequence>
<comment type="caution">
    <text evidence="9">The sequence shown here is derived from an EMBL/GenBank/DDBJ whole genome shotgun (WGS) entry which is preliminary data.</text>
</comment>
<feature type="chain" id="PRO_5046498041" evidence="6">
    <location>
        <begin position="28"/>
        <end position="719"/>
    </location>
</feature>
<organism evidence="9 10">
    <name type="scientific">Porites lobata</name>
    <dbReference type="NCBI Taxonomy" id="104759"/>
    <lineage>
        <taxon>Eukaryota</taxon>
        <taxon>Metazoa</taxon>
        <taxon>Cnidaria</taxon>
        <taxon>Anthozoa</taxon>
        <taxon>Hexacorallia</taxon>
        <taxon>Scleractinia</taxon>
        <taxon>Fungiina</taxon>
        <taxon>Poritidae</taxon>
        <taxon>Porites</taxon>
    </lineage>
</organism>
<proteinExistence type="predicted"/>
<reference evidence="9 10" key="1">
    <citation type="submission" date="2022-05" db="EMBL/GenBank/DDBJ databases">
        <authorList>
            <consortium name="Genoscope - CEA"/>
            <person name="William W."/>
        </authorList>
    </citation>
    <scope>NUCLEOTIDE SEQUENCE [LARGE SCALE GENOMIC DNA]</scope>
</reference>
<evidence type="ECO:0000256" key="4">
    <source>
        <dbReference type="ARBA" id="ARBA00023157"/>
    </source>
</evidence>
<feature type="signal peptide" evidence="6">
    <location>
        <begin position="1"/>
        <end position="27"/>
    </location>
</feature>
<evidence type="ECO:0000259" key="8">
    <source>
        <dbReference type="PROSITE" id="PS50026"/>
    </source>
</evidence>
<feature type="domain" description="F5/8 type C" evidence="7">
    <location>
        <begin position="205"/>
        <end position="359"/>
    </location>
</feature>
<gene>
    <name evidence="9" type="ORF">PLOB_00035661</name>
</gene>
<feature type="domain" description="EGF-like" evidence="8">
    <location>
        <begin position="493"/>
        <end position="531"/>
    </location>
</feature>
<dbReference type="InterPro" id="IPR050751">
    <property type="entry name" value="ECM_structural_protein"/>
</dbReference>
<feature type="domain" description="F5/8 type C" evidence="7">
    <location>
        <begin position="51"/>
        <end position="201"/>
    </location>
</feature>
<evidence type="ECO:0000259" key="7">
    <source>
        <dbReference type="PROSITE" id="PS50022"/>
    </source>
</evidence>
<dbReference type="CDD" id="cd00057">
    <property type="entry name" value="FA58C"/>
    <property type="match status" value="1"/>
</dbReference>
<dbReference type="Pfam" id="PF07645">
    <property type="entry name" value="EGF_CA"/>
    <property type="match status" value="5"/>
</dbReference>
<accession>A0ABN8N066</accession>
<evidence type="ECO:0000256" key="6">
    <source>
        <dbReference type="SAM" id="SignalP"/>
    </source>
</evidence>
<dbReference type="PROSITE" id="PS01186">
    <property type="entry name" value="EGF_2"/>
    <property type="match status" value="3"/>
</dbReference>
<evidence type="ECO:0000256" key="3">
    <source>
        <dbReference type="ARBA" id="ARBA00022737"/>
    </source>
</evidence>
<evidence type="ECO:0000256" key="5">
    <source>
        <dbReference type="PROSITE-ProRule" id="PRU00076"/>
    </source>
</evidence>
<dbReference type="InterPro" id="IPR008979">
    <property type="entry name" value="Galactose-bd-like_sf"/>
</dbReference>
<feature type="domain" description="EGF-like" evidence="8">
    <location>
        <begin position="580"/>
        <end position="620"/>
    </location>
</feature>
<dbReference type="EMBL" id="CALNXK010000005">
    <property type="protein sequence ID" value="CAH3036958.1"/>
    <property type="molecule type" value="Genomic_DNA"/>
</dbReference>
<dbReference type="Gene3D" id="2.10.25.10">
    <property type="entry name" value="Laminin"/>
    <property type="match status" value="7"/>
</dbReference>
<dbReference type="SUPFAM" id="SSF57184">
    <property type="entry name" value="Growth factor receptor domain"/>
    <property type="match status" value="2"/>
</dbReference>
<comment type="caution">
    <text evidence="5">Lacks conserved residue(s) required for the propagation of feature annotation.</text>
</comment>
<dbReference type="Proteomes" id="UP001159405">
    <property type="component" value="Unassembled WGS sequence"/>
</dbReference>
<dbReference type="InterPro" id="IPR009030">
    <property type="entry name" value="Growth_fac_rcpt_cys_sf"/>
</dbReference>
<dbReference type="InterPro" id="IPR001881">
    <property type="entry name" value="EGF-like_Ca-bd_dom"/>
</dbReference>
<dbReference type="SUPFAM" id="SSF49785">
    <property type="entry name" value="Galactose-binding domain-like"/>
    <property type="match status" value="2"/>
</dbReference>
<dbReference type="InterPro" id="IPR000421">
    <property type="entry name" value="FA58C"/>
</dbReference>
<dbReference type="PANTHER" id="PTHR24034:SF205">
    <property type="entry name" value="NIDOGEN"/>
    <property type="match status" value="1"/>
</dbReference>
<name>A0ABN8N066_9CNID</name>
<dbReference type="InterPro" id="IPR018097">
    <property type="entry name" value="EGF_Ca-bd_CS"/>
</dbReference>
<dbReference type="Gene3D" id="2.60.120.260">
    <property type="entry name" value="Galactose-binding domain-like"/>
    <property type="match status" value="2"/>
</dbReference>
<dbReference type="Pfam" id="PF00754">
    <property type="entry name" value="F5_F8_type_C"/>
    <property type="match status" value="2"/>
</dbReference>
<dbReference type="Pfam" id="PF12947">
    <property type="entry name" value="EGF_3"/>
    <property type="match status" value="1"/>
</dbReference>
<dbReference type="InterPro" id="IPR024731">
    <property type="entry name" value="NELL2-like_EGF"/>
</dbReference>
<dbReference type="PROSITE" id="PS00010">
    <property type="entry name" value="ASX_HYDROXYL"/>
    <property type="match status" value="6"/>
</dbReference>
<keyword evidence="10" id="KW-1185">Reference proteome</keyword>
<dbReference type="PROSITE" id="PS50026">
    <property type="entry name" value="EGF_3"/>
    <property type="match status" value="6"/>
</dbReference>
<keyword evidence="4" id="KW-1015">Disulfide bond</keyword>
<dbReference type="SMART" id="SM00231">
    <property type="entry name" value="FA58C"/>
    <property type="match status" value="2"/>
</dbReference>
<dbReference type="PROSITE" id="PS50022">
    <property type="entry name" value="FA58C_3"/>
    <property type="match status" value="2"/>
</dbReference>
<feature type="domain" description="EGF-like" evidence="8">
    <location>
        <begin position="621"/>
        <end position="661"/>
    </location>
</feature>
<dbReference type="PROSITE" id="PS01286">
    <property type="entry name" value="FA58C_2"/>
    <property type="match status" value="1"/>
</dbReference>
<keyword evidence="1 5" id="KW-0245">EGF-like domain</keyword>
<evidence type="ECO:0000256" key="1">
    <source>
        <dbReference type="ARBA" id="ARBA00022536"/>
    </source>
</evidence>
<dbReference type="PANTHER" id="PTHR24034">
    <property type="entry name" value="EGF-LIKE DOMAIN-CONTAINING PROTEIN"/>
    <property type="match status" value="1"/>
</dbReference>
<evidence type="ECO:0000256" key="2">
    <source>
        <dbReference type="ARBA" id="ARBA00022729"/>
    </source>
</evidence>
<dbReference type="InterPro" id="IPR000742">
    <property type="entry name" value="EGF"/>
</dbReference>
<evidence type="ECO:0000313" key="10">
    <source>
        <dbReference type="Proteomes" id="UP001159405"/>
    </source>
</evidence>
<feature type="domain" description="EGF-like" evidence="8">
    <location>
        <begin position="451"/>
        <end position="492"/>
    </location>
</feature>
<evidence type="ECO:0000313" key="9">
    <source>
        <dbReference type="EMBL" id="CAH3036958.1"/>
    </source>
</evidence>
<protein>
    <submittedName>
        <fullName evidence="9">Uncharacterized protein</fullName>
    </submittedName>
</protein>
<dbReference type="InterPro" id="IPR000152">
    <property type="entry name" value="EGF-type_Asp/Asn_hydroxyl_site"/>
</dbReference>